<feature type="transmembrane region" description="Helical" evidence="2">
    <location>
        <begin position="117"/>
        <end position="142"/>
    </location>
</feature>
<gene>
    <name evidence="4" type="ORF">IAB46_07185</name>
</gene>
<accession>A0A9D1JQK8</accession>
<feature type="region of interest" description="Disordered" evidence="1">
    <location>
        <begin position="187"/>
        <end position="207"/>
    </location>
</feature>
<protein>
    <submittedName>
        <fullName evidence="4">Protein phosphatase 2C domain-containing protein</fullName>
    </submittedName>
</protein>
<feature type="region of interest" description="Disordered" evidence="1">
    <location>
        <begin position="16"/>
        <end position="115"/>
    </location>
</feature>
<evidence type="ECO:0000313" key="4">
    <source>
        <dbReference type="EMBL" id="HIS47326.1"/>
    </source>
</evidence>
<reference evidence="4" key="1">
    <citation type="submission" date="2020-10" db="EMBL/GenBank/DDBJ databases">
        <authorList>
            <person name="Gilroy R."/>
        </authorList>
    </citation>
    <scope>NUCLEOTIDE SEQUENCE</scope>
    <source>
        <strain evidence="4">CHK178-757</strain>
    </source>
</reference>
<keyword evidence="2" id="KW-1133">Transmembrane helix</keyword>
<dbReference type="SUPFAM" id="SSF81606">
    <property type="entry name" value="PP2C-like"/>
    <property type="match status" value="1"/>
</dbReference>
<organism evidence="4 5">
    <name type="scientific">Candidatus Scybalocola faecigallinarum</name>
    <dbReference type="NCBI Taxonomy" id="2840941"/>
    <lineage>
        <taxon>Bacteria</taxon>
        <taxon>Bacillati</taxon>
        <taxon>Bacillota</taxon>
        <taxon>Clostridia</taxon>
        <taxon>Lachnospirales</taxon>
        <taxon>Lachnospiraceae</taxon>
        <taxon>Lachnospiraceae incertae sedis</taxon>
        <taxon>Candidatus Scybalocola (ex Gilroy et al. 2021)</taxon>
    </lineage>
</organism>
<keyword evidence="2" id="KW-0472">Membrane</keyword>
<feature type="domain" description="PPM-type phosphatase" evidence="3">
    <location>
        <begin position="218"/>
        <end position="464"/>
    </location>
</feature>
<dbReference type="Proteomes" id="UP000823927">
    <property type="component" value="Unassembled WGS sequence"/>
</dbReference>
<keyword evidence="2" id="KW-0812">Transmembrane</keyword>
<evidence type="ECO:0000259" key="3">
    <source>
        <dbReference type="PROSITE" id="PS51746"/>
    </source>
</evidence>
<dbReference type="AlphaFoldDB" id="A0A9D1JQK8"/>
<dbReference type="Gene3D" id="3.60.40.10">
    <property type="entry name" value="PPM-type phosphatase domain"/>
    <property type="match status" value="1"/>
</dbReference>
<proteinExistence type="predicted"/>
<feature type="compositionally biased region" description="Low complexity" evidence="1">
    <location>
        <begin position="66"/>
        <end position="100"/>
    </location>
</feature>
<dbReference type="CDD" id="cd00143">
    <property type="entry name" value="PP2Cc"/>
    <property type="match status" value="1"/>
</dbReference>
<evidence type="ECO:0000313" key="5">
    <source>
        <dbReference type="Proteomes" id="UP000823927"/>
    </source>
</evidence>
<dbReference type="SMART" id="SM00332">
    <property type="entry name" value="PP2Cc"/>
    <property type="match status" value="1"/>
</dbReference>
<dbReference type="SMART" id="SM00331">
    <property type="entry name" value="PP2C_SIG"/>
    <property type="match status" value="1"/>
</dbReference>
<comment type="caution">
    <text evidence="4">The sequence shown here is derived from an EMBL/GenBank/DDBJ whole genome shotgun (WGS) entry which is preliminary data.</text>
</comment>
<dbReference type="InterPro" id="IPR001932">
    <property type="entry name" value="PPM-type_phosphatase-like_dom"/>
</dbReference>
<dbReference type="PROSITE" id="PS51746">
    <property type="entry name" value="PPM_2"/>
    <property type="match status" value="1"/>
</dbReference>
<dbReference type="EMBL" id="DVIT01000027">
    <property type="protein sequence ID" value="HIS47326.1"/>
    <property type="molecule type" value="Genomic_DNA"/>
</dbReference>
<dbReference type="InterPro" id="IPR036457">
    <property type="entry name" value="PPM-type-like_dom_sf"/>
</dbReference>
<sequence length="465" mass="49040">MSGPMRMNDLLFESVSGGTFQGGAAQGESAAQGGAASESEGGLSGDRIQTPGESVSEEGTAEDGSAPESLSESTPESFSESAPESAPESAAESAPETFSETGVPETNPENSKTSGGIPGMVVLGIVLAAAALAVIAASVFFLRRKKKKRKKREALQMEQTGELPNVNGYINHGQGNGYGNSYMNGYTDDSGAGHTQPLPDQGAGPRTLEDVPVRRGIYVGKLHNIGKRSSQQDSFGISQNGQGLSASGKGIFAIVADGMGGLSNGGEISALITMSMMQTFDQIPRPGDARQELLSMLNQANDEVNARLSGGGQGKSGSTVVAVILRDMQLYWISVGDSHIYLYREGALMQINRDHVYSVDLDEMAARGEISSREASGDPQRKALTSYIGMGKLAKIDRNIRPLKLCPGDRVMLMSDGVFGTLNDEEITAAMKLPLTESCEALDQMIRGKKLPAQDNYTALILECV</sequence>
<evidence type="ECO:0000256" key="2">
    <source>
        <dbReference type="SAM" id="Phobius"/>
    </source>
</evidence>
<reference evidence="4" key="2">
    <citation type="journal article" date="2021" name="PeerJ">
        <title>Extensive microbial diversity within the chicken gut microbiome revealed by metagenomics and culture.</title>
        <authorList>
            <person name="Gilroy R."/>
            <person name="Ravi A."/>
            <person name="Getino M."/>
            <person name="Pursley I."/>
            <person name="Horton D.L."/>
            <person name="Alikhan N.F."/>
            <person name="Baker D."/>
            <person name="Gharbi K."/>
            <person name="Hall N."/>
            <person name="Watson M."/>
            <person name="Adriaenssens E.M."/>
            <person name="Foster-Nyarko E."/>
            <person name="Jarju S."/>
            <person name="Secka A."/>
            <person name="Antonio M."/>
            <person name="Oren A."/>
            <person name="Chaudhuri R.R."/>
            <person name="La Ragione R."/>
            <person name="Hildebrand F."/>
            <person name="Pallen M.J."/>
        </authorList>
    </citation>
    <scope>NUCLEOTIDE SEQUENCE</scope>
    <source>
        <strain evidence="4">CHK178-757</strain>
    </source>
</reference>
<evidence type="ECO:0000256" key="1">
    <source>
        <dbReference type="SAM" id="MobiDB-lite"/>
    </source>
</evidence>
<dbReference type="Pfam" id="PF13672">
    <property type="entry name" value="PP2C_2"/>
    <property type="match status" value="1"/>
</dbReference>
<name>A0A9D1JQK8_9FIRM</name>
<feature type="compositionally biased region" description="Low complexity" evidence="1">
    <location>
        <begin position="26"/>
        <end position="41"/>
    </location>
</feature>